<evidence type="ECO:0000313" key="6">
    <source>
        <dbReference type="EMBL" id="QHW31904.1"/>
    </source>
</evidence>
<dbReference type="EMBL" id="CP048286">
    <property type="protein sequence ID" value="QHW31904.1"/>
    <property type="molecule type" value="Genomic_DNA"/>
</dbReference>
<evidence type="ECO:0000313" key="7">
    <source>
        <dbReference type="Proteomes" id="UP000479114"/>
    </source>
</evidence>
<dbReference type="GO" id="GO:0003700">
    <property type="term" value="F:DNA-binding transcription factor activity"/>
    <property type="evidence" value="ECO:0007669"/>
    <property type="project" value="InterPro"/>
</dbReference>
<dbReference type="PRINTS" id="PR00032">
    <property type="entry name" value="HTHARAC"/>
</dbReference>
<reference evidence="6 7" key="1">
    <citation type="submission" date="2020-02" db="EMBL/GenBank/DDBJ databases">
        <title>Paenibacillus sp. nov., isolated from rhizosphere soil of tomato.</title>
        <authorList>
            <person name="Weon H.-Y."/>
            <person name="Lee S.A."/>
        </authorList>
    </citation>
    <scope>NUCLEOTIDE SEQUENCE [LARGE SCALE GENOMIC DNA]</scope>
    <source>
        <strain evidence="6 7">14171R-81</strain>
    </source>
</reference>
<keyword evidence="1" id="KW-0805">Transcription regulation</keyword>
<protein>
    <submittedName>
        <fullName evidence="6">Helix-turn-helix transcriptional regulator</fullName>
    </submittedName>
</protein>
<keyword evidence="3" id="KW-0804">Transcription</keyword>
<dbReference type="Gene3D" id="1.10.10.60">
    <property type="entry name" value="Homeodomain-like"/>
    <property type="match status" value="2"/>
</dbReference>
<dbReference type="InterPro" id="IPR041522">
    <property type="entry name" value="CdaR_GGDEF"/>
</dbReference>
<dbReference type="SMART" id="SM00342">
    <property type="entry name" value="HTH_ARAC"/>
    <property type="match status" value="1"/>
</dbReference>
<dbReference type="InterPro" id="IPR009057">
    <property type="entry name" value="Homeodomain-like_sf"/>
</dbReference>
<dbReference type="GO" id="GO:0043565">
    <property type="term" value="F:sequence-specific DNA binding"/>
    <property type="evidence" value="ECO:0007669"/>
    <property type="project" value="InterPro"/>
</dbReference>
<evidence type="ECO:0000256" key="2">
    <source>
        <dbReference type="ARBA" id="ARBA00023125"/>
    </source>
</evidence>
<dbReference type="PROSITE" id="PS00041">
    <property type="entry name" value="HTH_ARAC_FAMILY_1"/>
    <property type="match status" value="1"/>
</dbReference>
<evidence type="ECO:0000259" key="5">
    <source>
        <dbReference type="PROSITE" id="PS01124"/>
    </source>
</evidence>
<feature type="domain" description="HTH araC/xylS-type" evidence="5">
    <location>
        <begin position="639"/>
        <end position="738"/>
    </location>
</feature>
<dbReference type="Proteomes" id="UP000479114">
    <property type="component" value="Chromosome"/>
</dbReference>
<feature type="transmembrane region" description="Helical" evidence="4">
    <location>
        <begin position="12"/>
        <end position="32"/>
    </location>
</feature>
<dbReference type="PANTHER" id="PTHR43280:SF28">
    <property type="entry name" value="HTH-TYPE TRANSCRIPTIONAL ACTIVATOR RHAS"/>
    <property type="match status" value="1"/>
</dbReference>
<keyword evidence="4" id="KW-0472">Membrane</keyword>
<evidence type="ECO:0000256" key="4">
    <source>
        <dbReference type="SAM" id="Phobius"/>
    </source>
</evidence>
<evidence type="ECO:0000256" key="1">
    <source>
        <dbReference type="ARBA" id="ARBA00023015"/>
    </source>
</evidence>
<feature type="transmembrane region" description="Helical" evidence="4">
    <location>
        <begin position="264"/>
        <end position="283"/>
    </location>
</feature>
<evidence type="ECO:0000256" key="3">
    <source>
        <dbReference type="ARBA" id="ARBA00023163"/>
    </source>
</evidence>
<dbReference type="SUPFAM" id="SSF46689">
    <property type="entry name" value="Homeodomain-like"/>
    <property type="match status" value="1"/>
</dbReference>
<dbReference type="AlphaFoldDB" id="A0A6C0P087"/>
<name>A0A6C0P087_9BACL</name>
<dbReference type="KEGG" id="prz:GZH47_14370"/>
<keyword evidence="4" id="KW-0812">Transmembrane</keyword>
<accession>A0A6C0P087</accession>
<keyword evidence="7" id="KW-1185">Reference proteome</keyword>
<dbReference type="PROSITE" id="PS01124">
    <property type="entry name" value="HTH_ARAC_FAMILY_2"/>
    <property type="match status" value="1"/>
</dbReference>
<keyword evidence="4" id="KW-1133">Transmembrane helix</keyword>
<sequence length="745" mass="85634">MRKKWFYRLLFSYTPILFITVTFTFFIFFQLLSDQNRNEAIKANKALSAQALRLIDSSLKAIDNAIMLKSMEIESNQQLLSYFNEHNDDVYARITAVKQMRELMISLPLIDSIYLVRTKDQMVLSNATGGTLSDFLDKPFVELHMSKPSSKWTGARIYRPFTVIEGKRVVSLVRDVPFITGEKGFIVVNVATDSLSKMIADLYDADASFIRVKDTSGSSLLKEDEDTKQAVQSSHYVSGYTGWTYQSGIVNGRLIRLISQLNNIWFLIGIVMIIGSFIWLIYVTRRNYKPIEHIVTKIRDFTNPQAGSLTKTNVGDEFSFIETALEHMITEHSQYQRSHKEGLPSRTHYLFQRLIEGGSSLTNEEWMKEAAYLQLPDPSRMQAVFVVELDHYAEFSSSYSSRDQNLLKFALRSMMQEMSQKFACILWSEWISASSLSVMVFGTEQEDERSPLILELLEDVRGWTASNLKLTVTIGIGEPVRRFSDIPKAFQGALKALKYKAVLGENRVITTEQTVSRGQEVLFSHLTIIRSIVQSIRRLEDWESDYNELFDRMKQGILTKEEVTSLMNYLVYSLSNEMAGMSREYSQHWEGDWLPKLNACLAEFQTLEQMRDQTLGVLTALSDTLREAQTKRQHAATIRDVRKYLELNYANHNLSLDYLSDYFHLNAKYLSKLFKEETGEKFVDFLIDVRMKEAEKLLANTQSTVQEVAEQVGYASNISFSRVFKKVTGSSPSEYRDSLERKAVR</sequence>
<dbReference type="InterPro" id="IPR018062">
    <property type="entry name" value="HTH_AraC-typ_CS"/>
</dbReference>
<dbReference type="InterPro" id="IPR020449">
    <property type="entry name" value="Tscrpt_reg_AraC-type_HTH"/>
</dbReference>
<dbReference type="Pfam" id="PF17853">
    <property type="entry name" value="GGDEF_2"/>
    <property type="match status" value="1"/>
</dbReference>
<gene>
    <name evidence="6" type="ORF">GZH47_14370</name>
</gene>
<dbReference type="RefSeq" id="WP_162640710.1">
    <property type="nucleotide sequence ID" value="NZ_CP048286.1"/>
</dbReference>
<dbReference type="Pfam" id="PF12833">
    <property type="entry name" value="HTH_18"/>
    <property type="match status" value="1"/>
</dbReference>
<dbReference type="PANTHER" id="PTHR43280">
    <property type="entry name" value="ARAC-FAMILY TRANSCRIPTIONAL REGULATOR"/>
    <property type="match status" value="1"/>
</dbReference>
<dbReference type="InterPro" id="IPR018060">
    <property type="entry name" value="HTH_AraC"/>
</dbReference>
<keyword evidence="2" id="KW-0238">DNA-binding</keyword>
<proteinExistence type="predicted"/>
<organism evidence="6 7">
    <name type="scientific">Paenibacillus rhizovicinus</name>
    <dbReference type="NCBI Taxonomy" id="2704463"/>
    <lineage>
        <taxon>Bacteria</taxon>
        <taxon>Bacillati</taxon>
        <taxon>Bacillota</taxon>
        <taxon>Bacilli</taxon>
        <taxon>Bacillales</taxon>
        <taxon>Paenibacillaceae</taxon>
        <taxon>Paenibacillus</taxon>
    </lineage>
</organism>